<evidence type="ECO:0000256" key="1">
    <source>
        <dbReference type="ARBA" id="ARBA00004429"/>
    </source>
</evidence>
<evidence type="ECO:0000256" key="2">
    <source>
        <dbReference type="ARBA" id="ARBA00022448"/>
    </source>
</evidence>
<dbReference type="Proteomes" id="UP000603352">
    <property type="component" value="Unassembled WGS sequence"/>
</dbReference>
<comment type="subcellular location">
    <subcellularLocation>
        <location evidence="1 9">Cell inner membrane</location>
        <topology evidence="1 9">Multi-pass membrane protein</topology>
    </subcellularLocation>
</comment>
<feature type="transmembrane region" description="Helical" evidence="9">
    <location>
        <begin position="140"/>
        <end position="159"/>
    </location>
</feature>
<evidence type="ECO:0000256" key="6">
    <source>
        <dbReference type="ARBA" id="ARBA00022989"/>
    </source>
</evidence>
<keyword evidence="3" id="KW-1003">Cell membrane</keyword>
<keyword evidence="12" id="KW-1185">Reference proteome</keyword>
<dbReference type="RefSeq" id="WP_188580584.1">
    <property type="nucleotide sequence ID" value="NZ_BMDZ01000051.1"/>
</dbReference>
<sequence length="182" mass="18660">MTGAIGPVSPLDRILGAVIDGAGAVAAVCGFALVLVVGGNVLLRYVLGTGSVGFQELEWHLISPIALLGMSYGMRHGAHVRVDVLYDRLGPAVQAAIDTVAAILMGAMAVAMILLSLPYVQQSIGMMEGSPDPGGLPWRFALKAFIPLGFAILVLQALAQAMMSARQCRAALAAAAPAGGRP</sequence>
<evidence type="ECO:0000259" key="10">
    <source>
        <dbReference type="Pfam" id="PF04290"/>
    </source>
</evidence>
<protein>
    <recommendedName>
        <fullName evidence="9">TRAP transporter small permease protein</fullName>
    </recommendedName>
</protein>
<keyword evidence="7 9" id="KW-0472">Membrane</keyword>
<dbReference type="PANTHER" id="PTHR35011">
    <property type="entry name" value="2,3-DIKETO-L-GULONATE TRAP TRANSPORTER SMALL PERMEASE PROTEIN YIAM"/>
    <property type="match status" value="1"/>
</dbReference>
<comment type="caution">
    <text evidence="11">The sequence shown here is derived from an EMBL/GenBank/DDBJ whole genome shotgun (WGS) entry which is preliminary data.</text>
</comment>
<accession>A0ABQ1IUQ5</accession>
<comment type="subunit">
    <text evidence="9">The complex comprises the extracytoplasmic solute receptor protein and the two transmembrane proteins.</text>
</comment>
<proteinExistence type="inferred from homology"/>
<keyword evidence="4 9" id="KW-0997">Cell inner membrane</keyword>
<reference evidence="12" key="1">
    <citation type="journal article" date="2019" name="Int. J. Syst. Evol. Microbiol.">
        <title>The Global Catalogue of Microorganisms (GCM) 10K type strain sequencing project: providing services to taxonomists for standard genome sequencing and annotation.</title>
        <authorList>
            <consortium name="The Broad Institute Genomics Platform"/>
            <consortium name="The Broad Institute Genome Sequencing Center for Infectious Disease"/>
            <person name="Wu L."/>
            <person name="Ma J."/>
        </authorList>
    </citation>
    <scope>NUCLEOTIDE SEQUENCE [LARGE SCALE GENOMIC DNA]</scope>
    <source>
        <strain evidence="12">CGMCC 1.10188</strain>
    </source>
</reference>
<gene>
    <name evidence="11" type="ORF">GCM10011505_36950</name>
</gene>
<comment type="similarity">
    <text evidence="8 9">Belongs to the TRAP transporter small permease family.</text>
</comment>
<evidence type="ECO:0000256" key="7">
    <source>
        <dbReference type="ARBA" id="ARBA00023136"/>
    </source>
</evidence>
<evidence type="ECO:0000256" key="4">
    <source>
        <dbReference type="ARBA" id="ARBA00022519"/>
    </source>
</evidence>
<comment type="caution">
    <text evidence="9">Lacks conserved residue(s) required for the propagation of feature annotation.</text>
</comment>
<feature type="transmembrane region" description="Helical" evidence="9">
    <location>
        <begin position="95"/>
        <end position="120"/>
    </location>
</feature>
<dbReference type="EMBL" id="BMDZ01000051">
    <property type="protein sequence ID" value="GGB52557.1"/>
    <property type="molecule type" value="Genomic_DNA"/>
</dbReference>
<evidence type="ECO:0000256" key="5">
    <source>
        <dbReference type="ARBA" id="ARBA00022692"/>
    </source>
</evidence>
<name>A0ABQ1IUQ5_9PROT</name>
<feature type="transmembrane region" description="Helical" evidence="9">
    <location>
        <begin position="14"/>
        <end position="37"/>
    </location>
</feature>
<comment type="function">
    <text evidence="9">Part of the tripartite ATP-independent periplasmic (TRAP) transport system.</text>
</comment>
<evidence type="ECO:0000256" key="3">
    <source>
        <dbReference type="ARBA" id="ARBA00022475"/>
    </source>
</evidence>
<dbReference type="Pfam" id="PF04290">
    <property type="entry name" value="DctQ"/>
    <property type="match status" value="1"/>
</dbReference>
<evidence type="ECO:0000256" key="8">
    <source>
        <dbReference type="ARBA" id="ARBA00038436"/>
    </source>
</evidence>
<dbReference type="InterPro" id="IPR055348">
    <property type="entry name" value="DctQ"/>
</dbReference>
<evidence type="ECO:0000256" key="9">
    <source>
        <dbReference type="RuleBase" id="RU369079"/>
    </source>
</evidence>
<dbReference type="PANTHER" id="PTHR35011:SF4">
    <property type="entry name" value="SLL1102 PROTEIN"/>
    <property type="match status" value="1"/>
</dbReference>
<evidence type="ECO:0000313" key="11">
    <source>
        <dbReference type="EMBL" id="GGB52557.1"/>
    </source>
</evidence>
<keyword evidence="5 9" id="KW-0812">Transmembrane</keyword>
<evidence type="ECO:0000313" key="12">
    <source>
        <dbReference type="Proteomes" id="UP000603352"/>
    </source>
</evidence>
<keyword evidence="6 9" id="KW-1133">Transmembrane helix</keyword>
<organism evidence="11 12">
    <name type="scientific">Tistrella bauzanensis</name>
    <dbReference type="NCBI Taxonomy" id="657419"/>
    <lineage>
        <taxon>Bacteria</taxon>
        <taxon>Pseudomonadati</taxon>
        <taxon>Pseudomonadota</taxon>
        <taxon>Alphaproteobacteria</taxon>
        <taxon>Geminicoccales</taxon>
        <taxon>Geminicoccaceae</taxon>
        <taxon>Tistrella</taxon>
    </lineage>
</organism>
<keyword evidence="2 9" id="KW-0813">Transport</keyword>
<dbReference type="InterPro" id="IPR007387">
    <property type="entry name" value="TRAP_DctQ"/>
</dbReference>
<feature type="domain" description="Tripartite ATP-independent periplasmic transporters DctQ component" evidence="10">
    <location>
        <begin position="33"/>
        <end position="162"/>
    </location>
</feature>